<feature type="compositionally biased region" description="Low complexity" evidence="1">
    <location>
        <begin position="766"/>
        <end position="778"/>
    </location>
</feature>
<feature type="region of interest" description="Disordered" evidence="1">
    <location>
        <begin position="825"/>
        <end position="892"/>
    </location>
</feature>
<feature type="compositionally biased region" description="Polar residues" evidence="1">
    <location>
        <begin position="1247"/>
        <end position="1257"/>
    </location>
</feature>
<reference evidence="3" key="1">
    <citation type="journal article" date="2008" name="Nat. Genet.">
        <title>The Pristionchus pacificus genome provides a unique perspective on nematode lifestyle and parasitism.</title>
        <authorList>
            <person name="Dieterich C."/>
            <person name="Clifton S.W."/>
            <person name="Schuster L.N."/>
            <person name="Chinwalla A."/>
            <person name="Delehaunty K."/>
            <person name="Dinkelacker I."/>
            <person name="Fulton L."/>
            <person name="Fulton R."/>
            <person name="Godfrey J."/>
            <person name="Minx P."/>
            <person name="Mitreva M."/>
            <person name="Roeseler W."/>
            <person name="Tian H."/>
            <person name="Witte H."/>
            <person name="Yang S.P."/>
            <person name="Wilson R.K."/>
            <person name="Sommer R.J."/>
        </authorList>
    </citation>
    <scope>NUCLEOTIDE SEQUENCE [LARGE SCALE GENOMIC DNA]</scope>
    <source>
        <strain evidence="3">PS312</strain>
    </source>
</reference>
<dbReference type="OrthoDB" id="5778006at2759"/>
<feature type="compositionally biased region" description="Low complexity" evidence="1">
    <location>
        <begin position="1063"/>
        <end position="1073"/>
    </location>
</feature>
<sequence length="1289" mass="140820">MAVPAGIPVEQSISEIDAEIRMEDIRQSPAARLKMEHFHAAIKKNLMDKKLNYEAEHRKEILEGLKHMKRRLPADSGTSLIKKLENLAVNLDCDYQNNGDTFLMKSAHSTNDLTLTILHKNEQAIGAQIYYFGDEFPNDNEITQRINDNEWDELRMMIHSMLKAIPSSATKEMKHKLSRYRLDLERRLVGQWKNGRTATITQINKSSVGWPSPGTSIRPLRVFIYGEPGIEFEMKEKGVKVINPEKVAKLEDVAAKPASILQKTNLIRLMANCQKKDGDIELEGKELGRDIRFSLNGEDNETDVIIDSLLIENPENLETILLILHQQAVFNSSWESIVASCSIKPPPSSHSIQFEMSTLGCNWNIVFAGNGTVYNVRLSPSAKRDWSLNIFSSNTDTELNDLANEIEQAFNKTWSLSKCLALIVTRLGINGYEWKTDNSMDTSLPRSDCSLQYESKVGPAWLRKDIPPLPSPTKHEYRVVLPKGRCPLLRMMREPRRLKPLRVARPRPQLSNPSVPTVPPLRVNRLDAGLPPLQSHPLQTPFNQIVCRDIFSFSNQWIFPQENMVKGVDDVSRISGGMDGTSGIYGHNPYSSSAMGGVRMGVPSGASPLVRGNVPTGIQGINQSIPSYALQQQQQQHELMRQQQFMRQQSSSSIGNSGIFDFPDESRGSSPSSVNDFSPGPGSRGGRGSRGKRGISMDQSMSPFQRSVSEMSNSMSSPLAASVTPLYSQQSFDEGTSDEECDPPPFRSNSSLQSTSSTVIAPSRLSTPNSSFTISSSPLATPPVSQPLPSTPLISVVPSPLVPTTTTTSTPTIFSVLSTPSIAPPTLPPPSTLPSSLPPSYLPPSSLPTSLPSSLSSSLPSSLPSIPSSISSTLPPSIPPSSSSLPPSSNPVFTPALVRRKSSLESVVSSLNANQAINQTKKKVVSATRPNDLFDTGLEDSSPQSSQSNAPVLYAEPKTESPKKEGGEEKIVLKLKKSTKESKKKEKNPEKEKEKEKKKEEKPVKSTEDRDRKRKADSSSKERKDKEAKKSKIDPPLIGDPAPFQMQNFKNFKIPKTKGPGDLSIPSSSSSSIPPLPSPSLVRTPILATPPPSSSFPQSKGGPSPSGSSHAPPYNRPPGGGPMKGPMGSRPDRQPIPNRQVNPSKGILKTPGPPPPSSSQSRFYPPQPERKSSYEPSYSGHDHPRTRQPSGGPYPPSHPSNLHSSRPPSKGIPPHNPSNWIPFGGNRAERPPPNLVEGPPRLIPVNAPNQNNSSNHGPSRASDRPPILDTQPIIEDSPASPDGLQIVDD</sequence>
<dbReference type="EnsemblMetazoa" id="PPA02554.1">
    <property type="protein sequence ID" value="PPA02554.1"/>
    <property type="gene ID" value="WBGene00092108"/>
</dbReference>
<dbReference type="Proteomes" id="UP000005239">
    <property type="component" value="Unassembled WGS sequence"/>
</dbReference>
<gene>
    <name evidence="2" type="primary">WBGene00092108</name>
</gene>
<organism evidence="2 3">
    <name type="scientific">Pristionchus pacificus</name>
    <name type="common">Parasitic nematode worm</name>
    <dbReference type="NCBI Taxonomy" id="54126"/>
    <lineage>
        <taxon>Eukaryota</taxon>
        <taxon>Metazoa</taxon>
        <taxon>Ecdysozoa</taxon>
        <taxon>Nematoda</taxon>
        <taxon>Chromadorea</taxon>
        <taxon>Rhabditida</taxon>
        <taxon>Rhabditina</taxon>
        <taxon>Diplogasteromorpha</taxon>
        <taxon>Diplogasteroidea</taxon>
        <taxon>Neodiplogasteridae</taxon>
        <taxon>Pristionchus</taxon>
    </lineage>
</organism>
<evidence type="ECO:0000313" key="2">
    <source>
        <dbReference type="EnsemblMetazoa" id="PPA02554.1"/>
    </source>
</evidence>
<feature type="compositionally biased region" description="Low complexity" evidence="1">
    <location>
        <begin position="748"/>
        <end position="757"/>
    </location>
</feature>
<feature type="compositionally biased region" description="Low complexity" evidence="1">
    <location>
        <begin position="1095"/>
        <end position="1113"/>
    </location>
</feature>
<feature type="compositionally biased region" description="Pro residues" evidence="1">
    <location>
        <begin position="825"/>
        <end position="846"/>
    </location>
</feature>
<feature type="compositionally biased region" description="Polar residues" evidence="1">
    <location>
        <begin position="939"/>
        <end position="950"/>
    </location>
</feature>
<name>A0A2A6BPD9_PRIPA</name>
<feature type="region of interest" description="Disordered" evidence="1">
    <location>
        <begin position="729"/>
        <end position="786"/>
    </location>
</feature>
<evidence type="ECO:0000313" key="3">
    <source>
        <dbReference type="Proteomes" id="UP000005239"/>
    </source>
</evidence>
<proteinExistence type="predicted"/>
<feature type="compositionally biased region" description="Low complexity" evidence="1">
    <location>
        <begin position="847"/>
        <end position="887"/>
    </location>
</feature>
<keyword evidence="3" id="KW-1185">Reference proteome</keyword>
<accession>A0A8R1U3Q0</accession>
<feature type="region of interest" description="Disordered" evidence="1">
    <location>
        <begin position="911"/>
        <end position="1289"/>
    </location>
</feature>
<protein>
    <submittedName>
        <fullName evidence="2">Mdt-1.2</fullName>
    </submittedName>
</protein>
<feature type="compositionally biased region" description="Low complexity" evidence="1">
    <location>
        <begin position="632"/>
        <end position="659"/>
    </location>
</feature>
<feature type="compositionally biased region" description="Basic and acidic residues" evidence="1">
    <location>
        <begin position="957"/>
        <end position="1033"/>
    </location>
</feature>
<evidence type="ECO:0000256" key="1">
    <source>
        <dbReference type="SAM" id="MobiDB-lite"/>
    </source>
</evidence>
<accession>A0A2A6BPD9</accession>
<reference evidence="2" key="2">
    <citation type="submission" date="2022-06" db="UniProtKB">
        <authorList>
            <consortium name="EnsemblMetazoa"/>
        </authorList>
    </citation>
    <scope>IDENTIFICATION</scope>
    <source>
        <strain evidence="2">PS312</strain>
    </source>
</reference>
<feature type="region of interest" description="Disordered" evidence="1">
    <location>
        <begin position="632"/>
        <end position="698"/>
    </location>
</feature>